<organism evidence="11 12">
    <name type="scientific">Sanguibacter keddieii (strain ATCC 51767 / DSM 10542 / NCFB 3025 / ST-74)</name>
    <dbReference type="NCBI Taxonomy" id="446469"/>
    <lineage>
        <taxon>Bacteria</taxon>
        <taxon>Bacillati</taxon>
        <taxon>Actinomycetota</taxon>
        <taxon>Actinomycetes</taxon>
        <taxon>Micrococcales</taxon>
        <taxon>Sanguibacteraceae</taxon>
        <taxon>Sanguibacter</taxon>
    </lineage>
</organism>
<dbReference type="Pfam" id="PF00557">
    <property type="entry name" value="Peptidase_M24"/>
    <property type="match status" value="1"/>
</dbReference>
<evidence type="ECO:0000256" key="5">
    <source>
        <dbReference type="ARBA" id="ARBA00022723"/>
    </source>
</evidence>
<dbReference type="SUPFAM" id="SSF55920">
    <property type="entry name" value="Creatinase/aminopeptidase"/>
    <property type="match status" value="1"/>
</dbReference>
<evidence type="ECO:0000256" key="8">
    <source>
        <dbReference type="RuleBase" id="RU000590"/>
    </source>
</evidence>
<protein>
    <recommendedName>
        <fullName evidence="4">Xaa-Pro aminopeptidase</fullName>
        <ecNumber evidence="4">3.4.11.9</ecNumber>
    </recommendedName>
</protein>
<evidence type="ECO:0000256" key="2">
    <source>
        <dbReference type="ARBA" id="ARBA00001936"/>
    </source>
</evidence>
<dbReference type="SUPFAM" id="SSF53092">
    <property type="entry name" value="Creatinase/prolidase N-terminal domain"/>
    <property type="match status" value="1"/>
</dbReference>
<comment type="cofactor">
    <cofactor evidence="2">
        <name>Mn(2+)</name>
        <dbReference type="ChEBI" id="CHEBI:29035"/>
    </cofactor>
</comment>
<keyword evidence="11" id="KW-0031">Aminopeptidase</keyword>
<dbReference type="MEROPS" id="M24.033"/>
<dbReference type="SMART" id="SM01011">
    <property type="entry name" value="AMP_N"/>
    <property type="match status" value="1"/>
</dbReference>
<dbReference type="EMBL" id="CP001819">
    <property type="protein sequence ID" value="ACZ22683.1"/>
    <property type="molecule type" value="Genomic_DNA"/>
</dbReference>
<dbReference type="PROSITE" id="PS00491">
    <property type="entry name" value="PROLINE_PEPTIDASE"/>
    <property type="match status" value="1"/>
</dbReference>
<evidence type="ECO:0000256" key="7">
    <source>
        <dbReference type="ARBA" id="ARBA00023211"/>
    </source>
</evidence>
<dbReference type="AlphaFoldDB" id="D1BAY2"/>
<evidence type="ECO:0000313" key="12">
    <source>
        <dbReference type="Proteomes" id="UP000000322"/>
    </source>
</evidence>
<dbReference type="KEGG" id="ske:Sked_27810"/>
<proteinExistence type="inferred from homology"/>
<dbReference type="STRING" id="446469.Sked_27810"/>
<dbReference type="PANTHER" id="PTHR43226">
    <property type="entry name" value="XAA-PRO AMINOPEPTIDASE 3"/>
    <property type="match status" value="1"/>
</dbReference>
<sequence>MSSDTTDTTIPAAHGTDSTPDTPEATGQPLEDRGENRSQRPSSAAFRDFITSGWGPRVDLGVVPSTASTYTVARRDAVSAAFPGERVVVPAGTLKQRSNDTDYRFRPHSAFAHLTGLGTDQEPDAVLVLHPLGAQGHEAVLYVRPLAPRDTEEFYADSRYGEFWVGARPSLEDMTTLTGIRAAHVDELPDALAKDTGADGVRLRVVREADEQVAVLVESLRHVAGTVDEDETARLDAELAEMVSELRLVKDEHEIGQMREAVDQTIAGFGKVVRALPAATTHARGERVVETTFDGHARLEGNTVGYETIAAAGEHATTLHWIRNDGQVRSGELILVDAGVEVESLYTADVTRTLPVDGTFTDVQRRVYTAVLDAADAAFAVARPGTRFADIHAAAMVVIAERLADWGLLPGTAEESLAPEGQHHRRWMVHGTSHHLGMDVHDCAQARREMYLDGILEPGMVFTIEPGLYFKSDDLSVPEEYRGIGVRIEDDVLVTADGHENLSAALPRRPEDVEAWMASLRD</sequence>
<dbReference type="InterPro" id="IPR029149">
    <property type="entry name" value="Creatin/AminoP/Spt16_N"/>
</dbReference>
<reference evidence="11 12" key="1">
    <citation type="journal article" date="2009" name="Stand. Genomic Sci.">
        <title>Complete genome sequence of Sanguibacter keddieii type strain (ST-74).</title>
        <authorList>
            <person name="Ivanova N."/>
            <person name="Sikorski J."/>
            <person name="Sims D."/>
            <person name="Brettin T."/>
            <person name="Detter J.C."/>
            <person name="Han C."/>
            <person name="Lapidus A."/>
            <person name="Copeland A."/>
            <person name="Glavina Del Rio T."/>
            <person name="Nolan M."/>
            <person name="Chen F."/>
            <person name="Lucas S."/>
            <person name="Tice H."/>
            <person name="Cheng J.F."/>
            <person name="Bruce D."/>
            <person name="Goodwin L."/>
            <person name="Pitluck S."/>
            <person name="Pati A."/>
            <person name="Mavromatis K."/>
            <person name="Chen A."/>
            <person name="Palaniappan K."/>
            <person name="D'haeseleer P."/>
            <person name="Chain P."/>
            <person name="Bristow J."/>
            <person name="Eisen J.A."/>
            <person name="Markowitz V."/>
            <person name="Hugenholtz P."/>
            <person name="Goker M."/>
            <person name="Pukall R."/>
            <person name="Klenk H.P."/>
            <person name="Kyrpides N.C."/>
        </authorList>
    </citation>
    <scope>NUCLEOTIDE SEQUENCE [LARGE SCALE GENOMIC DNA]</scope>
    <source>
        <strain evidence="12">ATCC 51767 / DSM 10542 / NCFB 3025 / ST-74</strain>
    </source>
</reference>
<evidence type="ECO:0000256" key="9">
    <source>
        <dbReference type="SAM" id="MobiDB-lite"/>
    </source>
</evidence>
<evidence type="ECO:0000256" key="1">
    <source>
        <dbReference type="ARBA" id="ARBA00001424"/>
    </source>
</evidence>
<evidence type="ECO:0000256" key="4">
    <source>
        <dbReference type="ARBA" id="ARBA00012574"/>
    </source>
</evidence>
<keyword evidence="6" id="KW-0378">Hydrolase</keyword>
<keyword evidence="11" id="KW-0645">Protease</keyword>
<dbReference type="CDD" id="cd01087">
    <property type="entry name" value="Prolidase"/>
    <property type="match status" value="1"/>
</dbReference>
<dbReference type="PANTHER" id="PTHR43226:SF4">
    <property type="entry name" value="XAA-PRO AMINOPEPTIDASE 3"/>
    <property type="match status" value="1"/>
</dbReference>
<evidence type="ECO:0000256" key="6">
    <source>
        <dbReference type="ARBA" id="ARBA00022801"/>
    </source>
</evidence>
<dbReference type="GO" id="GO:0070006">
    <property type="term" value="F:metalloaminopeptidase activity"/>
    <property type="evidence" value="ECO:0007669"/>
    <property type="project" value="InterPro"/>
</dbReference>
<gene>
    <name evidence="11" type="ordered locus">Sked_27810</name>
</gene>
<dbReference type="HOGENOM" id="CLU_017266_1_0_11"/>
<keyword evidence="5 8" id="KW-0479">Metal-binding</keyword>
<evidence type="ECO:0000313" key="11">
    <source>
        <dbReference type="EMBL" id="ACZ22683.1"/>
    </source>
</evidence>
<evidence type="ECO:0000256" key="3">
    <source>
        <dbReference type="ARBA" id="ARBA00008766"/>
    </source>
</evidence>
<dbReference type="eggNOG" id="COG0006">
    <property type="taxonomic scope" value="Bacteria"/>
</dbReference>
<comment type="similarity">
    <text evidence="3 8">Belongs to the peptidase M24B family.</text>
</comment>
<name>D1BAY2_SANKS</name>
<dbReference type="GO" id="GO:0030145">
    <property type="term" value="F:manganese ion binding"/>
    <property type="evidence" value="ECO:0007669"/>
    <property type="project" value="InterPro"/>
</dbReference>
<accession>D1BAY2</accession>
<dbReference type="GO" id="GO:0005829">
    <property type="term" value="C:cytosol"/>
    <property type="evidence" value="ECO:0007669"/>
    <property type="project" value="TreeGrafter"/>
</dbReference>
<keyword evidence="12" id="KW-1185">Reference proteome</keyword>
<dbReference type="GO" id="GO:0006508">
    <property type="term" value="P:proteolysis"/>
    <property type="evidence" value="ECO:0007669"/>
    <property type="project" value="TreeGrafter"/>
</dbReference>
<dbReference type="Proteomes" id="UP000000322">
    <property type="component" value="Chromosome"/>
</dbReference>
<comment type="catalytic activity">
    <reaction evidence="1">
        <text>Release of any N-terminal amino acid, including proline, that is linked to proline, even from a dipeptide or tripeptide.</text>
        <dbReference type="EC" id="3.4.11.9"/>
    </reaction>
</comment>
<dbReference type="InterPro" id="IPR052433">
    <property type="entry name" value="X-Pro_dipept-like"/>
</dbReference>
<dbReference type="EC" id="3.4.11.9" evidence="4"/>
<dbReference type="Gene3D" id="3.90.230.10">
    <property type="entry name" value="Creatinase/methionine aminopeptidase superfamily"/>
    <property type="match status" value="1"/>
</dbReference>
<dbReference type="InterPro" id="IPR036005">
    <property type="entry name" value="Creatinase/aminopeptidase-like"/>
</dbReference>
<dbReference type="Pfam" id="PF05195">
    <property type="entry name" value="AMP_N"/>
    <property type="match status" value="1"/>
</dbReference>
<dbReference type="RefSeq" id="WP_012867752.1">
    <property type="nucleotide sequence ID" value="NC_013521.1"/>
</dbReference>
<dbReference type="Gene3D" id="3.40.350.10">
    <property type="entry name" value="Creatinase/prolidase N-terminal domain"/>
    <property type="match status" value="1"/>
</dbReference>
<feature type="region of interest" description="Disordered" evidence="9">
    <location>
        <begin position="1"/>
        <end position="43"/>
    </location>
</feature>
<dbReference type="InterPro" id="IPR007865">
    <property type="entry name" value="Aminopep_P_N"/>
</dbReference>
<evidence type="ECO:0000259" key="10">
    <source>
        <dbReference type="SMART" id="SM01011"/>
    </source>
</evidence>
<feature type="domain" description="Aminopeptidase P N-terminal" evidence="10">
    <location>
        <begin position="65"/>
        <end position="212"/>
    </location>
</feature>
<keyword evidence="7" id="KW-0464">Manganese</keyword>
<dbReference type="InterPro" id="IPR000994">
    <property type="entry name" value="Pept_M24"/>
</dbReference>
<dbReference type="InterPro" id="IPR001131">
    <property type="entry name" value="Peptidase_M24B_aminopep-P_CS"/>
</dbReference>
<dbReference type="OrthoDB" id="9806388at2"/>